<dbReference type="PANTHER" id="PTHR10291:SF43">
    <property type="entry name" value="DEHYDRODOLICHYL DIPHOSPHATE SYNTHASE COMPLEX SUBUNIT DHDDS"/>
    <property type="match status" value="1"/>
</dbReference>
<comment type="subunit">
    <text evidence="4">Homodimer.</text>
</comment>
<feature type="binding site" evidence="4">
    <location>
        <position position="231"/>
    </location>
    <ligand>
        <name>Mg(2+)</name>
        <dbReference type="ChEBI" id="CHEBI:18420"/>
    </ligand>
</feature>
<feature type="binding site" evidence="4">
    <location>
        <position position="89"/>
    </location>
    <ligand>
        <name>substrate</name>
    </ligand>
</feature>
<evidence type="ECO:0000256" key="3">
    <source>
        <dbReference type="ARBA" id="ARBA00022842"/>
    </source>
</evidence>
<keyword evidence="3 4" id="KW-0460">Magnesium</keyword>
<dbReference type="HOGENOM" id="CLU_038505_2_0_2"/>
<comment type="function">
    <text evidence="4">Catalyzes the sequential condensation of isopentenyl diphosphate (IPP) with geranylgeranyl diphosphate (GGPP) to yield (2Z,6Z,10Z,14Z,18Z,22Z,26Z,30E,34E,38E)-undecaprenyl diphosphate (tritrans,heptacis-UPP). It is probably the precursor of glycosyl carrier lipids.</text>
</comment>
<comment type="catalytic activity">
    <reaction evidence="4">
        <text>geranylgeranyl diphosphate + 7 isopentenyl diphosphate = tri-trans,hepta-cis-undecaprenyl diphosphate + 7 diphosphate</text>
        <dbReference type="Rhea" id="RHEA:27622"/>
        <dbReference type="ChEBI" id="CHEBI:33019"/>
        <dbReference type="ChEBI" id="CHEBI:57533"/>
        <dbReference type="ChEBI" id="CHEBI:60388"/>
        <dbReference type="ChEBI" id="CHEBI:128769"/>
        <dbReference type="EC" id="2.5.1.89"/>
    </reaction>
</comment>
<comment type="cofactor">
    <cofactor evidence="4">
        <name>Mg(2+)</name>
        <dbReference type="ChEBI" id="CHEBI:18420"/>
    </cofactor>
    <text evidence="4">Binds 2 magnesium ions per subunit.</text>
</comment>
<feature type="binding site" evidence="4">
    <location>
        <position position="57"/>
    </location>
    <ligand>
        <name>substrate</name>
    </ligand>
</feature>
<dbReference type="EMBL" id="CP000743">
    <property type="protein sequence ID" value="ABR56713.1"/>
    <property type="molecule type" value="Genomic_DNA"/>
</dbReference>
<dbReference type="CDD" id="cd00475">
    <property type="entry name" value="Cis_IPPS"/>
    <property type="match status" value="1"/>
</dbReference>
<dbReference type="Gene3D" id="3.40.1180.10">
    <property type="entry name" value="Decaprenyl diphosphate synthase-like"/>
    <property type="match status" value="1"/>
</dbReference>
<accession>A6UW41</accession>
<dbReference type="InterPro" id="IPR001441">
    <property type="entry name" value="UPP_synth-like"/>
</dbReference>
<keyword evidence="6" id="KW-1185">Reference proteome</keyword>
<dbReference type="EC" id="2.5.1.89" evidence="4"/>
<feature type="active site" description="Proton acceptor" evidence="4">
    <location>
        <position position="88"/>
    </location>
</feature>
<keyword evidence="1 4" id="KW-0808">Transferase</keyword>
<feature type="binding site" evidence="4">
    <location>
        <begin position="85"/>
        <end position="87"/>
    </location>
    <ligand>
        <name>substrate</name>
    </ligand>
</feature>
<dbReference type="AlphaFoldDB" id="A6UW41"/>
<feature type="binding site" evidence="4">
    <location>
        <position position="91"/>
    </location>
    <ligand>
        <name>substrate</name>
    </ligand>
</feature>
<dbReference type="PANTHER" id="PTHR10291">
    <property type="entry name" value="DEHYDRODOLICHYL DIPHOSPHATE SYNTHASE FAMILY MEMBER"/>
    <property type="match status" value="1"/>
</dbReference>
<evidence type="ECO:0000313" key="5">
    <source>
        <dbReference type="EMBL" id="ABR56713.1"/>
    </source>
</evidence>
<dbReference type="PROSITE" id="PS01066">
    <property type="entry name" value="UPP_SYNTHASE"/>
    <property type="match status" value="1"/>
</dbReference>
<dbReference type="GO" id="GO:0000287">
    <property type="term" value="F:magnesium ion binding"/>
    <property type="evidence" value="ECO:0007669"/>
    <property type="project" value="UniProtKB-UniRule"/>
</dbReference>
<keyword evidence="2 4" id="KW-0479">Metal-binding</keyword>
<dbReference type="GO" id="GO:0016094">
    <property type="term" value="P:polyprenol biosynthetic process"/>
    <property type="evidence" value="ECO:0007669"/>
    <property type="project" value="TreeGrafter"/>
</dbReference>
<sequence length="263" mass="31192">MLVEIYDFMTKLGIYKYYEKMLERKLDKKNIPKHIGVIMDGNRRMTKTIGSKSMIGHKIGAKKSLEFVDWCVNLGVKVITLYSFSQENFNRSKEEVDFLMDLFEQEFMATADDSMVHKKKIRIKAIGRVDLLPERVRKAIDYAEERTKDYNNYYVNVAIAYGGQQEIVDAIKDIAYKIKNNELNVEDISVNTISERLYTSHLPHPNPDLIIRTSGEERISNFLTWQSIYSELYFCEVYWPQFRKIDFLRAIRDYQKRKRRYGK</sequence>
<organism evidence="5 6">
    <name type="scientific">Methanococcus aeolicus (strain ATCC BAA-1280 / DSM 17508 / OCM 812 / Nankai-3)</name>
    <dbReference type="NCBI Taxonomy" id="419665"/>
    <lineage>
        <taxon>Archaea</taxon>
        <taxon>Methanobacteriati</taxon>
        <taxon>Methanobacteriota</taxon>
        <taxon>Methanomada group</taxon>
        <taxon>Methanococci</taxon>
        <taxon>Methanococcales</taxon>
        <taxon>Methanococcaceae</taxon>
        <taxon>Methanococcus</taxon>
    </lineage>
</organism>
<reference evidence="5" key="1">
    <citation type="submission" date="2007-06" db="EMBL/GenBank/DDBJ databases">
        <title>Complete sequence of Methanococcus aeolicus Nankai-3.</title>
        <authorList>
            <consortium name="US DOE Joint Genome Institute"/>
            <person name="Copeland A."/>
            <person name="Lucas S."/>
            <person name="Lapidus A."/>
            <person name="Barry K."/>
            <person name="Glavina del Rio T."/>
            <person name="Dalin E."/>
            <person name="Tice H."/>
            <person name="Pitluck S."/>
            <person name="Chain P."/>
            <person name="Malfatti S."/>
            <person name="Shin M."/>
            <person name="Vergez L."/>
            <person name="Schmutz J."/>
            <person name="Larimer F."/>
            <person name="Land M."/>
            <person name="Hauser L."/>
            <person name="Kyrpides N."/>
            <person name="Lykidis A."/>
            <person name="Sieprawska-Lupa M."/>
            <person name="Whitman W.B."/>
            <person name="Richardson P."/>
        </authorList>
    </citation>
    <scope>NUCLEOTIDE SEQUENCE [LARGE SCALE GENOMIC DNA]</scope>
    <source>
        <strain evidence="5">Nankai-3</strain>
    </source>
</reference>
<gene>
    <name evidence="4" type="primary">uppS</name>
    <name evidence="5" type="ordered locus">Maeo_1136</name>
</gene>
<feature type="binding site" evidence="4">
    <location>
        <position position="212"/>
    </location>
    <ligand>
        <name>substrate</name>
    </ligand>
</feature>
<feature type="binding site" evidence="4">
    <location>
        <begin position="41"/>
        <end position="44"/>
    </location>
    <ligand>
        <name>substrate</name>
    </ligand>
</feature>
<comment type="caution">
    <text evidence="4">Lacks conserved residue(s) required for the propagation of feature annotation.</text>
</comment>
<comment type="similarity">
    <text evidence="4">Belongs to the UPP synthase family.</text>
</comment>
<dbReference type="GO" id="GO:0045547">
    <property type="term" value="F:ditrans,polycis-polyprenyl diphosphate synthase [(2E,6E)-farnesyl diphosphate specific] activity"/>
    <property type="evidence" value="ECO:0007669"/>
    <property type="project" value="TreeGrafter"/>
</dbReference>
<dbReference type="HAMAP" id="MF_01139">
    <property type="entry name" value="ISPT"/>
    <property type="match status" value="1"/>
</dbReference>
<proteinExistence type="inferred from homology"/>
<feature type="binding site" evidence="4">
    <location>
        <begin position="218"/>
        <end position="220"/>
    </location>
    <ligand>
        <name>substrate</name>
    </ligand>
</feature>
<dbReference type="InterPro" id="IPR018520">
    <property type="entry name" value="UPP_synth-like_CS"/>
</dbReference>
<name>A6UW41_META3</name>
<evidence type="ECO:0000256" key="4">
    <source>
        <dbReference type="HAMAP-Rule" id="MF_01139"/>
    </source>
</evidence>
<dbReference type="STRING" id="419665.Maeo_1136"/>
<feature type="active site" evidence="4">
    <location>
        <position position="40"/>
    </location>
</feature>
<protein>
    <recommendedName>
        <fullName evidence="4">Tritrans,polycis-undecaprenyl-diphosphate synthase (geranylgeranyl-diphosphate specific)</fullName>
        <ecNumber evidence="4">2.5.1.89</ecNumber>
    </recommendedName>
    <alternativeName>
        <fullName evidence="4">Undecaprenyl diphosphate synthase</fullName>
        <shortName evidence="4">UDS</shortName>
    </alternativeName>
    <alternativeName>
        <fullName evidence="4">Undecaprenyl pyrophosphate synthase</fullName>
        <shortName evidence="4">UPP synthase</shortName>
    </alternativeName>
</protein>
<dbReference type="InterPro" id="IPR036424">
    <property type="entry name" value="UPP_synth-like_sf"/>
</dbReference>
<evidence type="ECO:0000313" key="6">
    <source>
        <dbReference type="Proteomes" id="UP000001106"/>
    </source>
</evidence>
<dbReference type="Pfam" id="PF01255">
    <property type="entry name" value="Prenyltransf"/>
    <property type="match status" value="1"/>
</dbReference>
<dbReference type="eggNOG" id="arCOG01532">
    <property type="taxonomic scope" value="Archaea"/>
</dbReference>
<dbReference type="SUPFAM" id="SSF64005">
    <property type="entry name" value="Undecaprenyl diphosphate synthase"/>
    <property type="match status" value="1"/>
</dbReference>
<evidence type="ECO:0000256" key="2">
    <source>
        <dbReference type="ARBA" id="ARBA00022723"/>
    </source>
</evidence>
<dbReference type="Proteomes" id="UP000001106">
    <property type="component" value="Chromosome"/>
</dbReference>
<dbReference type="NCBIfam" id="TIGR00055">
    <property type="entry name" value="uppS"/>
    <property type="match status" value="1"/>
</dbReference>
<dbReference type="KEGG" id="mae:Maeo_1136"/>
<dbReference type="FunFam" id="3.40.1180.10:FF:000003">
    <property type="entry name" value="Isoprenyl transferase 2"/>
    <property type="match status" value="1"/>
</dbReference>
<feature type="binding site" evidence="4">
    <location>
        <position position="40"/>
    </location>
    <ligand>
        <name>Mg(2+)</name>
        <dbReference type="ChEBI" id="CHEBI:18420"/>
    </ligand>
</feature>
<evidence type="ECO:0000256" key="1">
    <source>
        <dbReference type="ARBA" id="ARBA00022679"/>
    </source>
</evidence>